<accession>A0A7R8CFA6</accession>
<gene>
    <name evidence="2" type="ORF">LSAA_3101</name>
</gene>
<dbReference type="Proteomes" id="UP000675881">
    <property type="component" value="Chromosome 11"/>
</dbReference>
<evidence type="ECO:0000313" key="2">
    <source>
        <dbReference type="EMBL" id="CAF2804853.1"/>
    </source>
</evidence>
<dbReference type="AlphaFoldDB" id="A0A7R8CFA6"/>
<evidence type="ECO:0000313" key="3">
    <source>
        <dbReference type="Proteomes" id="UP000675881"/>
    </source>
</evidence>
<reference evidence="2" key="1">
    <citation type="submission" date="2021-02" db="EMBL/GenBank/DDBJ databases">
        <authorList>
            <person name="Bekaert M."/>
        </authorList>
    </citation>
    <scope>NUCLEOTIDE SEQUENCE</scope>
    <source>
        <strain evidence="2">IoA-00</strain>
    </source>
</reference>
<evidence type="ECO:0000256" key="1">
    <source>
        <dbReference type="SAM" id="MobiDB-lite"/>
    </source>
</evidence>
<protein>
    <submittedName>
        <fullName evidence="2">GOLGA1</fullName>
    </submittedName>
</protein>
<feature type="compositionally biased region" description="Basic and acidic residues" evidence="1">
    <location>
        <begin position="246"/>
        <end position="257"/>
    </location>
</feature>
<proteinExistence type="predicted"/>
<keyword evidence="3" id="KW-1185">Reference proteome</keyword>
<feature type="region of interest" description="Disordered" evidence="1">
    <location>
        <begin position="1"/>
        <end position="26"/>
    </location>
</feature>
<organism evidence="2 3">
    <name type="scientific">Lepeophtheirus salmonis</name>
    <name type="common">Salmon louse</name>
    <name type="synonym">Caligus salmonis</name>
    <dbReference type="NCBI Taxonomy" id="72036"/>
    <lineage>
        <taxon>Eukaryota</taxon>
        <taxon>Metazoa</taxon>
        <taxon>Ecdysozoa</taxon>
        <taxon>Arthropoda</taxon>
        <taxon>Crustacea</taxon>
        <taxon>Multicrustacea</taxon>
        <taxon>Hexanauplia</taxon>
        <taxon>Copepoda</taxon>
        <taxon>Siphonostomatoida</taxon>
        <taxon>Caligidae</taxon>
        <taxon>Lepeophtheirus</taxon>
    </lineage>
</organism>
<dbReference type="EMBL" id="HG994590">
    <property type="protein sequence ID" value="CAF2804853.1"/>
    <property type="molecule type" value="Genomic_DNA"/>
</dbReference>
<dbReference type="OrthoDB" id="5848685at2759"/>
<sequence length="446" mass="52244">MDPLKSNRNNDENDDTDENNLESKDRKELEEEIHRLKEYINHNYSVFVKRLEKRKEKIQLLNEENSSLKAQAQDLESVKNQLVEYRDNYEQLEGFQNQELAKIKHMLLIAENSLQSEKEEKHTLLQENTKLKESMTFDSNSILEELKVKNDIITNLEAKKSKLEMDLIDLNTSNNDTLIEEKSDLEKQLAVSRKNFEAYKLAQSSNNDNDMIKILESQLYMVENERDGFKSSLLELEIAKHDAIENEKKDSRSEVKSPRIRNKKLKEESRGLKENYDSKIKELEESSDSKTYKNMSLEGQIQELKSELNKTLNDLETKSSRSLETANSFKRLETECDNLREELKNKEVLLKDSKATENSLKLELTEQRKKFAQLNTEFENCVSQMDELSRSRESLEMEMKEKSLLLEENDISITKLKRRIKEIDENLPGTIESSDLVKELKSKVKN</sequence>
<name>A0A7R8CFA6_LEPSM</name>
<feature type="region of interest" description="Disordered" evidence="1">
    <location>
        <begin position="246"/>
        <end position="268"/>
    </location>
</feature>